<evidence type="ECO:0000256" key="2">
    <source>
        <dbReference type="ARBA" id="ARBA00022475"/>
    </source>
</evidence>
<dbReference type="Pfam" id="PF07690">
    <property type="entry name" value="MFS_1"/>
    <property type="match status" value="1"/>
</dbReference>
<evidence type="ECO:0000256" key="3">
    <source>
        <dbReference type="ARBA" id="ARBA00022692"/>
    </source>
</evidence>
<evidence type="ECO:0000313" key="9">
    <source>
        <dbReference type="Proteomes" id="UP001211420"/>
    </source>
</evidence>
<protein>
    <submittedName>
        <fullName evidence="8">MFS transporter</fullName>
    </submittedName>
</protein>
<reference evidence="7 9" key="2">
    <citation type="submission" date="2022-01" db="EMBL/GenBank/DDBJ databases">
        <title>VMRC isolate genome collection.</title>
        <authorList>
            <person name="France M."/>
            <person name="Rutt L."/>
            <person name="Humphrys M."/>
            <person name="Ravel J."/>
        </authorList>
    </citation>
    <scope>NUCLEOTIDE SEQUENCE [LARGE SCALE GENOMIC DNA]</scope>
    <source>
        <strain evidence="7 9">C0172B4</strain>
    </source>
</reference>
<comment type="subcellular location">
    <subcellularLocation>
        <location evidence="1">Cell membrane</location>
        <topology evidence="1">Multi-pass membrane protein</topology>
    </subcellularLocation>
</comment>
<evidence type="ECO:0000256" key="5">
    <source>
        <dbReference type="ARBA" id="ARBA00023136"/>
    </source>
</evidence>
<evidence type="ECO:0000313" key="10">
    <source>
        <dbReference type="Proteomes" id="UP001211566"/>
    </source>
</evidence>
<feature type="transmembrane region" description="Helical" evidence="6">
    <location>
        <begin position="356"/>
        <end position="379"/>
    </location>
</feature>
<sequence>MNVFLKNNEFKKFSIASFLSTTGDILFYLALMTYASKLNNYTLALSLIAISESVPKLFSVFGGFLADKTKNKFKTLFLMAVVRFLLYSLVGILFITNISEWNLVIMVIIINFISDTIGSYSTGLAAPLLVNIVGEKDFAEAEGFASGVSEIINTCAQFLGAGLLLFLSYSNLAFINAVTFLLAGFLYVSVGLKHKKSSNEVINQTNDKGFIETMKTSYTQAKKEHGLLTIVLIIALVNGILTTIGALIPIVAAASRSTMIIYNYSFTVALVGVVVGIGATIGSLFGPQLFKKMSIFNVIIITLVLSIMTTVAAFIANIKLILAVYFLMAIAISVGSIKMSQWLVTTVDRNILGSTIGLLNTILLAVAPILTTTVTSLAGVTGVKYALVLLTAIEVITLFVAVRVTLKNLNVKKVKYSIEK</sequence>
<keyword evidence="3 6" id="KW-0812">Transmembrane</keyword>
<comment type="caution">
    <text evidence="8">The sequence shown here is derived from an EMBL/GenBank/DDBJ whole genome shotgun (WGS) entry which is preliminary data.</text>
</comment>
<dbReference type="InterPro" id="IPR011701">
    <property type="entry name" value="MFS"/>
</dbReference>
<evidence type="ECO:0000313" key="8">
    <source>
        <dbReference type="EMBL" id="MCZ9677913.1"/>
    </source>
</evidence>
<keyword evidence="5 6" id="KW-0472">Membrane</keyword>
<dbReference type="PANTHER" id="PTHR23513">
    <property type="entry name" value="INTEGRAL MEMBRANE EFFLUX PROTEIN-RELATED"/>
    <property type="match status" value="1"/>
</dbReference>
<dbReference type="SUPFAM" id="SSF103473">
    <property type="entry name" value="MFS general substrate transporter"/>
    <property type="match status" value="1"/>
</dbReference>
<accession>A0AAW5WWK1</accession>
<proteinExistence type="predicted"/>
<reference evidence="8" key="1">
    <citation type="submission" date="2022-01" db="EMBL/GenBank/DDBJ databases">
        <title>STING isolate genome collection.</title>
        <authorList>
            <person name="France M."/>
            <person name="Rutt L."/>
            <person name="Humphrys M."/>
            <person name="Ravel J."/>
        </authorList>
    </citation>
    <scope>NUCLEOTIDE SEQUENCE</scope>
    <source>
        <strain evidence="8">C0081E5</strain>
    </source>
</reference>
<feature type="transmembrane region" description="Helical" evidence="6">
    <location>
        <begin position="385"/>
        <end position="406"/>
    </location>
</feature>
<feature type="transmembrane region" description="Helical" evidence="6">
    <location>
        <begin position="322"/>
        <end position="344"/>
    </location>
</feature>
<dbReference type="PANTHER" id="PTHR23513:SF6">
    <property type="entry name" value="MAJOR FACILITATOR SUPERFAMILY ASSOCIATED DOMAIN-CONTAINING PROTEIN"/>
    <property type="match status" value="1"/>
</dbReference>
<dbReference type="Gene3D" id="1.20.1250.20">
    <property type="entry name" value="MFS general substrate transporter like domains"/>
    <property type="match status" value="1"/>
</dbReference>
<feature type="transmembrane region" description="Helical" evidence="6">
    <location>
        <begin position="12"/>
        <end position="35"/>
    </location>
</feature>
<feature type="transmembrane region" description="Helical" evidence="6">
    <location>
        <begin position="227"/>
        <end position="254"/>
    </location>
</feature>
<dbReference type="EMBL" id="JAKHEY010000002">
    <property type="protein sequence ID" value="MCZ9677913.1"/>
    <property type="molecule type" value="Genomic_DNA"/>
</dbReference>
<dbReference type="Proteomes" id="UP001211420">
    <property type="component" value="Unassembled WGS sequence"/>
</dbReference>
<evidence type="ECO:0000313" key="7">
    <source>
        <dbReference type="EMBL" id="MCZ3621914.1"/>
    </source>
</evidence>
<organism evidence="8 10">
    <name type="scientific">Lactobacillus mulieris</name>
    <dbReference type="NCBI Taxonomy" id="2508708"/>
    <lineage>
        <taxon>Bacteria</taxon>
        <taxon>Bacillati</taxon>
        <taxon>Bacillota</taxon>
        <taxon>Bacilli</taxon>
        <taxon>Lactobacillales</taxon>
        <taxon>Lactobacillaceae</taxon>
        <taxon>Lactobacillus</taxon>
    </lineage>
</organism>
<evidence type="ECO:0000256" key="4">
    <source>
        <dbReference type="ARBA" id="ARBA00022989"/>
    </source>
</evidence>
<name>A0AAW5WWK1_9LACO</name>
<feature type="transmembrane region" description="Helical" evidence="6">
    <location>
        <begin position="101"/>
        <end position="132"/>
    </location>
</feature>
<keyword evidence="9" id="KW-1185">Reference proteome</keyword>
<keyword evidence="4 6" id="KW-1133">Transmembrane helix</keyword>
<dbReference type="GO" id="GO:0022857">
    <property type="term" value="F:transmembrane transporter activity"/>
    <property type="evidence" value="ECO:0007669"/>
    <property type="project" value="InterPro"/>
</dbReference>
<dbReference type="EMBL" id="JAKHPW010000002">
    <property type="protein sequence ID" value="MCZ3621914.1"/>
    <property type="molecule type" value="Genomic_DNA"/>
</dbReference>
<dbReference type="AlphaFoldDB" id="A0AAW5WWK1"/>
<feature type="transmembrane region" description="Helical" evidence="6">
    <location>
        <begin position="294"/>
        <end position="316"/>
    </location>
</feature>
<evidence type="ECO:0000256" key="1">
    <source>
        <dbReference type="ARBA" id="ARBA00004651"/>
    </source>
</evidence>
<feature type="transmembrane region" description="Helical" evidence="6">
    <location>
        <begin position="260"/>
        <end position="282"/>
    </location>
</feature>
<evidence type="ECO:0000256" key="6">
    <source>
        <dbReference type="SAM" id="Phobius"/>
    </source>
</evidence>
<dbReference type="InterPro" id="IPR036259">
    <property type="entry name" value="MFS_trans_sf"/>
</dbReference>
<dbReference type="Proteomes" id="UP001211566">
    <property type="component" value="Unassembled WGS sequence"/>
</dbReference>
<gene>
    <name evidence="7" type="ORF">L2772_03380</name>
    <name evidence="8" type="ORF">L2Z99_02295</name>
</gene>
<feature type="transmembrane region" description="Helical" evidence="6">
    <location>
        <begin position="173"/>
        <end position="192"/>
    </location>
</feature>
<feature type="transmembrane region" description="Helical" evidence="6">
    <location>
        <begin position="76"/>
        <end position="95"/>
    </location>
</feature>
<dbReference type="RefSeq" id="WP_269254515.1">
    <property type="nucleotide sequence ID" value="NZ_JAKHEY010000002.1"/>
</dbReference>
<keyword evidence="2" id="KW-1003">Cell membrane</keyword>
<dbReference type="GO" id="GO:0005886">
    <property type="term" value="C:plasma membrane"/>
    <property type="evidence" value="ECO:0007669"/>
    <property type="project" value="UniProtKB-SubCell"/>
</dbReference>